<organism evidence="1">
    <name type="scientific">marine sediment metagenome</name>
    <dbReference type="NCBI Taxonomy" id="412755"/>
    <lineage>
        <taxon>unclassified sequences</taxon>
        <taxon>metagenomes</taxon>
        <taxon>ecological metagenomes</taxon>
    </lineage>
</organism>
<name>X1NUL5_9ZZZZ</name>
<feature type="non-terminal residue" evidence="1">
    <location>
        <position position="32"/>
    </location>
</feature>
<sequence>MFELGDIGKITGVKLIPKKIKVEQLYLDPNNL</sequence>
<reference evidence="1" key="1">
    <citation type="journal article" date="2014" name="Front. Microbiol.">
        <title>High frequency of phylogenetically diverse reductive dehalogenase-homologous genes in deep subseafloor sedimentary metagenomes.</title>
        <authorList>
            <person name="Kawai M."/>
            <person name="Futagami T."/>
            <person name="Toyoda A."/>
            <person name="Takaki Y."/>
            <person name="Nishi S."/>
            <person name="Hori S."/>
            <person name="Arai W."/>
            <person name="Tsubouchi T."/>
            <person name="Morono Y."/>
            <person name="Uchiyama I."/>
            <person name="Ito T."/>
            <person name="Fujiyama A."/>
            <person name="Inagaki F."/>
            <person name="Takami H."/>
        </authorList>
    </citation>
    <scope>NUCLEOTIDE SEQUENCE</scope>
    <source>
        <strain evidence="1">Expedition CK06-06</strain>
    </source>
</reference>
<dbReference type="EMBL" id="BARV01029757">
    <property type="protein sequence ID" value="GAI33906.1"/>
    <property type="molecule type" value="Genomic_DNA"/>
</dbReference>
<evidence type="ECO:0000313" key="1">
    <source>
        <dbReference type="EMBL" id="GAI33906.1"/>
    </source>
</evidence>
<accession>X1NUL5</accession>
<dbReference type="AlphaFoldDB" id="X1NUL5"/>
<gene>
    <name evidence="1" type="ORF">S06H3_47380</name>
</gene>
<comment type="caution">
    <text evidence="1">The sequence shown here is derived from an EMBL/GenBank/DDBJ whole genome shotgun (WGS) entry which is preliminary data.</text>
</comment>
<proteinExistence type="predicted"/>
<protein>
    <submittedName>
        <fullName evidence="1">Uncharacterized protein</fullName>
    </submittedName>
</protein>